<name>A0A5M3M7M9_CONPW</name>
<organism evidence="3 4">
    <name type="scientific">Coniophora puteana (strain RWD-64-598)</name>
    <name type="common">Brown rot fungus</name>
    <dbReference type="NCBI Taxonomy" id="741705"/>
    <lineage>
        <taxon>Eukaryota</taxon>
        <taxon>Fungi</taxon>
        <taxon>Dikarya</taxon>
        <taxon>Basidiomycota</taxon>
        <taxon>Agaricomycotina</taxon>
        <taxon>Agaricomycetes</taxon>
        <taxon>Agaricomycetidae</taxon>
        <taxon>Boletales</taxon>
        <taxon>Coniophorineae</taxon>
        <taxon>Coniophoraceae</taxon>
        <taxon>Coniophora</taxon>
    </lineage>
</organism>
<sequence length="403" mass="44576">MPTNSIEGALAKVRRASDFRPIIASLLRAIPQVPQGIARRPTSNVFLRLAKYLTVIIFLVNLKSLPFGWHIRIFLPVFQKRFEYLALRTRLAVKFSSKAETIRSLSNWAEGQCPVGRSPFEFKTVWKSFATLDEGDFYMHLSNSSYAKILDAGRFVVAMKAFFSFARCGGWIALGSTHFHFIREIPMLSRYEVRSNIGAWDHKWMYMVSRFVSRTPPGKKKTLNPAISTEATTPAVSATPRVAVSHPSNSDGINSPGANDHGSASNPEQVAALLAARAGDDLEDGMTLHCVSVSWICFKHGRITVPPPVLLACEGFSRSSPSGAAYSPSNPPPHMDRVLALRAPTHGGSPKAFVKFQSGGWRDVPEGERWWEDALGGEVEALRVQNLKLLDDLRHGMEGARQC</sequence>
<feature type="region of interest" description="Disordered" evidence="2">
    <location>
        <begin position="237"/>
        <end position="266"/>
    </location>
</feature>
<dbReference type="KEGG" id="cput:CONPUDRAFT_132648"/>
<dbReference type="RefSeq" id="XP_007775090.1">
    <property type="nucleotide sequence ID" value="XM_007776900.1"/>
</dbReference>
<dbReference type="SUPFAM" id="SSF54637">
    <property type="entry name" value="Thioesterase/thiol ester dehydrase-isomerase"/>
    <property type="match status" value="1"/>
</dbReference>
<dbReference type="OMA" id="HFKFIRE"/>
<gene>
    <name evidence="3" type="ORF">CONPUDRAFT_132648</name>
</gene>
<dbReference type="PANTHER" id="PTHR12475:SF4">
    <property type="entry name" value="PROTEIN THEM6"/>
    <property type="match status" value="1"/>
</dbReference>
<comment type="caution">
    <text evidence="3">The sequence shown here is derived from an EMBL/GenBank/DDBJ whole genome shotgun (WGS) entry which is preliminary data.</text>
</comment>
<dbReference type="InterPro" id="IPR051490">
    <property type="entry name" value="THEM6_lcsJ_thioesterase"/>
</dbReference>
<protein>
    <submittedName>
        <fullName evidence="3">Uncharacterized protein</fullName>
    </submittedName>
</protein>
<dbReference type="Pfam" id="PF13279">
    <property type="entry name" value="4HBT_2"/>
    <property type="match status" value="1"/>
</dbReference>
<dbReference type="PANTHER" id="PTHR12475">
    <property type="match status" value="1"/>
</dbReference>
<dbReference type="AlphaFoldDB" id="A0A5M3M7M9"/>
<comment type="similarity">
    <text evidence="1">Belongs to the lcsJ thioesterase family.</text>
</comment>
<proteinExistence type="inferred from homology"/>
<evidence type="ECO:0000313" key="4">
    <source>
        <dbReference type="Proteomes" id="UP000053558"/>
    </source>
</evidence>
<accession>A0A5M3M7M9</accession>
<dbReference type="EMBL" id="JH711590">
    <property type="protein sequence ID" value="EIW75047.1"/>
    <property type="molecule type" value="Genomic_DNA"/>
</dbReference>
<dbReference type="Proteomes" id="UP000053558">
    <property type="component" value="Unassembled WGS sequence"/>
</dbReference>
<dbReference type="InterPro" id="IPR029069">
    <property type="entry name" value="HotDog_dom_sf"/>
</dbReference>
<dbReference type="GeneID" id="19200426"/>
<feature type="compositionally biased region" description="Polar residues" evidence="2">
    <location>
        <begin position="246"/>
        <end position="266"/>
    </location>
</feature>
<dbReference type="OrthoDB" id="265761at2759"/>
<evidence type="ECO:0000256" key="1">
    <source>
        <dbReference type="ARBA" id="ARBA00038476"/>
    </source>
</evidence>
<evidence type="ECO:0000313" key="3">
    <source>
        <dbReference type="EMBL" id="EIW75047.1"/>
    </source>
</evidence>
<keyword evidence="4" id="KW-1185">Reference proteome</keyword>
<evidence type="ECO:0000256" key="2">
    <source>
        <dbReference type="SAM" id="MobiDB-lite"/>
    </source>
</evidence>
<reference evidence="4" key="1">
    <citation type="journal article" date="2012" name="Science">
        <title>The Paleozoic origin of enzymatic lignin decomposition reconstructed from 31 fungal genomes.</title>
        <authorList>
            <person name="Floudas D."/>
            <person name="Binder M."/>
            <person name="Riley R."/>
            <person name="Barry K."/>
            <person name="Blanchette R.A."/>
            <person name="Henrissat B."/>
            <person name="Martinez A.T."/>
            <person name="Otillar R."/>
            <person name="Spatafora J.W."/>
            <person name="Yadav J.S."/>
            <person name="Aerts A."/>
            <person name="Benoit I."/>
            <person name="Boyd A."/>
            <person name="Carlson A."/>
            <person name="Copeland A."/>
            <person name="Coutinho P.M."/>
            <person name="de Vries R.P."/>
            <person name="Ferreira P."/>
            <person name="Findley K."/>
            <person name="Foster B."/>
            <person name="Gaskell J."/>
            <person name="Glotzer D."/>
            <person name="Gorecki P."/>
            <person name="Heitman J."/>
            <person name="Hesse C."/>
            <person name="Hori C."/>
            <person name="Igarashi K."/>
            <person name="Jurgens J.A."/>
            <person name="Kallen N."/>
            <person name="Kersten P."/>
            <person name="Kohler A."/>
            <person name="Kuees U."/>
            <person name="Kumar T.K.A."/>
            <person name="Kuo A."/>
            <person name="LaButti K."/>
            <person name="Larrondo L.F."/>
            <person name="Lindquist E."/>
            <person name="Ling A."/>
            <person name="Lombard V."/>
            <person name="Lucas S."/>
            <person name="Lundell T."/>
            <person name="Martin R."/>
            <person name="McLaughlin D.J."/>
            <person name="Morgenstern I."/>
            <person name="Morin E."/>
            <person name="Murat C."/>
            <person name="Nagy L.G."/>
            <person name="Nolan M."/>
            <person name="Ohm R.A."/>
            <person name="Patyshakuliyeva A."/>
            <person name="Rokas A."/>
            <person name="Ruiz-Duenas F.J."/>
            <person name="Sabat G."/>
            <person name="Salamov A."/>
            <person name="Samejima M."/>
            <person name="Schmutz J."/>
            <person name="Slot J.C."/>
            <person name="St John F."/>
            <person name="Stenlid J."/>
            <person name="Sun H."/>
            <person name="Sun S."/>
            <person name="Syed K."/>
            <person name="Tsang A."/>
            <person name="Wiebenga A."/>
            <person name="Young D."/>
            <person name="Pisabarro A."/>
            <person name="Eastwood D.C."/>
            <person name="Martin F."/>
            <person name="Cullen D."/>
            <person name="Grigoriev I.V."/>
            <person name="Hibbett D.S."/>
        </authorList>
    </citation>
    <scope>NUCLEOTIDE SEQUENCE [LARGE SCALE GENOMIC DNA]</scope>
    <source>
        <strain evidence="4">RWD-64-598 SS2</strain>
    </source>
</reference>